<dbReference type="OrthoDB" id="1938625at2759"/>
<organism evidence="1 2">
    <name type="scientific">Solanum commersonii</name>
    <name type="common">Commerson's wild potato</name>
    <name type="synonym">Commerson's nightshade</name>
    <dbReference type="NCBI Taxonomy" id="4109"/>
    <lineage>
        <taxon>Eukaryota</taxon>
        <taxon>Viridiplantae</taxon>
        <taxon>Streptophyta</taxon>
        <taxon>Embryophyta</taxon>
        <taxon>Tracheophyta</taxon>
        <taxon>Spermatophyta</taxon>
        <taxon>Magnoliopsida</taxon>
        <taxon>eudicotyledons</taxon>
        <taxon>Gunneridae</taxon>
        <taxon>Pentapetalae</taxon>
        <taxon>asterids</taxon>
        <taxon>lamiids</taxon>
        <taxon>Solanales</taxon>
        <taxon>Solanaceae</taxon>
        <taxon>Solanoideae</taxon>
        <taxon>Solaneae</taxon>
        <taxon>Solanum</taxon>
    </lineage>
</organism>
<evidence type="ECO:0000313" key="1">
    <source>
        <dbReference type="EMBL" id="KAG5630895.1"/>
    </source>
</evidence>
<dbReference type="EMBL" id="JACXVP010000001">
    <property type="protein sequence ID" value="KAG5630895.1"/>
    <property type="molecule type" value="Genomic_DNA"/>
</dbReference>
<comment type="caution">
    <text evidence="1">The sequence shown here is derived from an EMBL/GenBank/DDBJ whole genome shotgun (WGS) entry which is preliminary data.</text>
</comment>
<name>A0A9J6B3C7_SOLCO</name>
<protein>
    <submittedName>
        <fullName evidence="1">Uncharacterized protein</fullName>
    </submittedName>
</protein>
<sequence>MPIYLMSAMNPPKGVNDQIHKIMANFFGGKIGRLKGKHWCKKKHPAIAQGSGISHVWRKIIQIREEVKHNIWWQIRNGEESFWFDNWTKKGALYYLEEQNHSDKEIEVKEFIKEGVWDEVKLN</sequence>
<dbReference type="Proteomes" id="UP000824120">
    <property type="component" value="Chromosome 1"/>
</dbReference>
<reference evidence="1 2" key="1">
    <citation type="submission" date="2020-09" db="EMBL/GenBank/DDBJ databases">
        <title>De no assembly of potato wild relative species, Solanum commersonii.</title>
        <authorList>
            <person name="Cho K."/>
        </authorList>
    </citation>
    <scope>NUCLEOTIDE SEQUENCE [LARGE SCALE GENOMIC DNA]</scope>
    <source>
        <strain evidence="1">LZ3.2</strain>
        <tissue evidence="1">Leaf</tissue>
    </source>
</reference>
<proteinExistence type="predicted"/>
<gene>
    <name evidence="1" type="ORF">H5410_002612</name>
</gene>
<keyword evidence="2" id="KW-1185">Reference proteome</keyword>
<dbReference type="AlphaFoldDB" id="A0A9J6B3C7"/>
<evidence type="ECO:0000313" key="2">
    <source>
        <dbReference type="Proteomes" id="UP000824120"/>
    </source>
</evidence>
<accession>A0A9J6B3C7</accession>